<organism evidence="1">
    <name type="scientific">marine sediment metagenome</name>
    <dbReference type="NCBI Taxonomy" id="412755"/>
    <lineage>
        <taxon>unclassified sequences</taxon>
        <taxon>metagenomes</taxon>
        <taxon>ecological metagenomes</taxon>
    </lineage>
</organism>
<sequence length="50" mass="5725">MAYCKLKCKADGHPINGCSFRDDISLKDIKLVRNLNCKKSPRDIMKSLKQ</sequence>
<comment type="caution">
    <text evidence="1">The sequence shown here is derived from an EMBL/GenBank/DDBJ whole genome shotgun (WGS) entry which is preliminary data.</text>
</comment>
<dbReference type="AlphaFoldDB" id="A0A0F9PBG2"/>
<dbReference type="EMBL" id="LAZR01002503">
    <property type="protein sequence ID" value="KKN29195.1"/>
    <property type="molecule type" value="Genomic_DNA"/>
</dbReference>
<proteinExistence type="predicted"/>
<name>A0A0F9PBG2_9ZZZZ</name>
<reference evidence="1" key="1">
    <citation type="journal article" date="2015" name="Nature">
        <title>Complex archaea that bridge the gap between prokaryotes and eukaryotes.</title>
        <authorList>
            <person name="Spang A."/>
            <person name="Saw J.H."/>
            <person name="Jorgensen S.L."/>
            <person name="Zaremba-Niedzwiedzka K."/>
            <person name="Martijn J."/>
            <person name="Lind A.E."/>
            <person name="van Eijk R."/>
            <person name="Schleper C."/>
            <person name="Guy L."/>
            <person name="Ettema T.J."/>
        </authorList>
    </citation>
    <scope>NUCLEOTIDE SEQUENCE</scope>
</reference>
<gene>
    <name evidence="1" type="ORF">LCGC14_0846480</name>
</gene>
<accession>A0A0F9PBG2</accession>
<protein>
    <submittedName>
        <fullName evidence="1">Uncharacterized protein</fullName>
    </submittedName>
</protein>
<evidence type="ECO:0000313" key="1">
    <source>
        <dbReference type="EMBL" id="KKN29195.1"/>
    </source>
</evidence>